<dbReference type="Pfam" id="PF13018">
    <property type="entry name" value="ESPR"/>
    <property type="match status" value="1"/>
</dbReference>
<keyword evidence="6" id="KW-1185">Reference proteome</keyword>
<accession>A0ABS2GH38</accession>
<feature type="domain" description="Trimeric autotransporter adhesin YadA-like head" evidence="2">
    <location>
        <begin position="585"/>
        <end position="606"/>
    </location>
</feature>
<feature type="domain" description="Trimeric autotransporter adhesin YadA-like head" evidence="2">
    <location>
        <begin position="150"/>
        <end position="173"/>
    </location>
</feature>
<evidence type="ECO:0000259" key="4">
    <source>
        <dbReference type="Pfam" id="PF13018"/>
    </source>
</evidence>
<comment type="caution">
    <text evidence="5">The sequence shown here is derived from an EMBL/GenBank/DDBJ whole genome shotgun (WGS) entry which is preliminary data.</text>
</comment>
<evidence type="ECO:0000259" key="3">
    <source>
        <dbReference type="Pfam" id="PF05662"/>
    </source>
</evidence>
<feature type="domain" description="Trimeric autotransporter adhesin YadA-like head" evidence="2">
    <location>
        <begin position="548"/>
        <end position="577"/>
    </location>
</feature>
<protein>
    <recommendedName>
        <fullName evidence="7">Hep/Hag repeat protein</fullName>
    </recommendedName>
</protein>
<evidence type="ECO:0000313" key="6">
    <source>
        <dbReference type="Proteomes" id="UP000707138"/>
    </source>
</evidence>
<dbReference type="RefSeq" id="WP_205087736.1">
    <property type="nucleotide sequence ID" value="NZ_JACJLA010000007.1"/>
</dbReference>
<reference evidence="5 6" key="1">
    <citation type="journal article" date="2021" name="Sci. Rep.">
        <title>The distribution of antibiotic resistance genes in chicken gut microbiota commensals.</title>
        <authorList>
            <person name="Juricova H."/>
            <person name="Matiasovicova J."/>
            <person name="Kubasova T."/>
            <person name="Cejkova D."/>
            <person name="Rychlik I."/>
        </authorList>
    </citation>
    <scope>NUCLEOTIDE SEQUENCE [LARGE SCALE GENOMIC DNA]</scope>
    <source>
        <strain evidence="5 6">An537</strain>
    </source>
</reference>
<evidence type="ECO:0000259" key="2">
    <source>
        <dbReference type="Pfam" id="PF05658"/>
    </source>
</evidence>
<dbReference type="Gene3D" id="1.20.5.170">
    <property type="match status" value="1"/>
</dbReference>
<dbReference type="EMBL" id="JACJLA010000007">
    <property type="protein sequence ID" value="MBM6912640.1"/>
    <property type="molecule type" value="Genomic_DNA"/>
</dbReference>
<dbReference type="InterPro" id="IPR024973">
    <property type="entry name" value="ESPR"/>
</dbReference>
<evidence type="ECO:0000256" key="1">
    <source>
        <dbReference type="SAM" id="MobiDB-lite"/>
    </source>
</evidence>
<feature type="domain" description="Trimeric autotransporter adhesin YadA-like head" evidence="2">
    <location>
        <begin position="192"/>
        <end position="212"/>
    </location>
</feature>
<feature type="compositionally biased region" description="Polar residues" evidence="1">
    <location>
        <begin position="1296"/>
        <end position="1305"/>
    </location>
</feature>
<organism evidence="5 6">
    <name type="scientific">Veillonella magna</name>
    <dbReference type="NCBI Taxonomy" id="464322"/>
    <lineage>
        <taxon>Bacteria</taxon>
        <taxon>Bacillati</taxon>
        <taxon>Bacillota</taxon>
        <taxon>Negativicutes</taxon>
        <taxon>Veillonellales</taxon>
        <taxon>Veillonellaceae</taxon>
        <taxon>Veillonella</taxon>
    </lineage>
</organism>
<proteinExistence type="predicted"/>
<dbReference type="SUPFAM" id="SSF101967">
    <property type="entry name" value="Adhesin YadA, collagen-binding domain"/>
    <property type="match status" value="2"/>
</dbReference>
<feature type="domain" description="Trimeric autotransporter adhesin YadA-like head" evidence="2">
    <location>
        <begin position="520"/>
        <end position="544"/>
    </location>
</feature>
<feature type="domain" description="Trimeric autotransporter adhesin YadA-like stalk" evidence="3">
    <location>
        <begin position="859"/>
        <end position="899"/>
    </location>
</feature>
<dbReference type="Pfam" id="PF05662">
    <property type="entry name" value="YadA_stalk"/>
    <property type="match status" value="1"/>
</dbReference>
<evidence type="ECO:0000313" key="5">
    <source>
        <dbReference type="EMBL" id="MBM6912640.1"/>
    </source>
</evidence>
<dbReference type="Proteomes" id="UP000707138">
    <property type="component" value="Unassembled WGS sequence"/>
</dbReference>
<dbReference type="InterPro" id="IPR008635">
    <property type="entry name" value="Coiled_stalk_dom"/>
</dbReference>
<feature type="non-terminal residue" evidence="5">
    <location>
        <position position="1305"/>
    </location>
</feature>
<evidence type="ECO:0008006" key="7">
    <source>
        <dbReference type="Google" id="ProtNLM"/>
    </source>
</evidence>
<dbReference type="InterPro" id="IPR011049">
    <property type="entry name" value="Serralysin-like_metalloprot_C"/>
</dbReference>
<feature type="compositionally biased region" description="Polar residues" evidence="1">
    <location>
        <begin position="1243"/>
        <end position="1282"/>
    </location>
</feature>
<feature type="domain" description="ESPR" evidence="4">
    <location>
        <begin position="1"/>
        <end position="44"/>
    </location>
</feature>
<sequence>MNKIYKVIYNKNKHRYEVVSELAKSHGGKCKTTVATAGDTSWLRRLWMRVRGGANKSDEDGNPVTMSISRAAMAALMCISVWSAAAVSSSWVEAASTEGVPVSVKYDETTGTIKIVKTDPDTNVETILATYAVGGKIASITGDTKSQYPTNTIALGENSTVLQSNTIAIGTDAHAGDAGDAGGSTTQGDGKIAIGTKTVTSGDRSIALGNKSTTNNGSYNIVQGNDSIGIGTSTSVFGYSGVSIGRRNIIGVPNPGLVKDGVLTTKSRTKYGEGDPGGNSVIVGAYNVAYGSRSSIIGTYSRAMGSNSVAIGSGVQSLSDGSIAIGKGSGYEFEDGSRKKTRDKEYYGRDWELPPEYKVLKQVLSNDIAGDEQYKGTGRGIKWENGGTLPKYNNYGAGSSDPGGFIVEGKNALGIGTYTQVRGDSAIGLATGEMTADLSDKDKSAYAKDMRKIMDMEETLYDAKEALQAGTGDTATLKSAVKAAEESLSAAKKAFRETYLTKYSFVDGDGALGVGRQILAQGDRSMAVGDFAKAISSDAIAYGGQTLANGINSMAIGGKAHVGTTDTSFDNSMAIGSHTNVQAGNAVALGAFSEVTGQNSLALGFGKQSGDTITYNSVSGKDSTLIGSYGNIVGSNSILIGSNGNIANDRVVGLGNNINIEAADPNDQENNTAGSVFLGDHAGYVKDSKRSRSLGQVDVVGSAGKMELTESLSSTKGALRDYTKDFIYIYMLERQDDGTQIGAPIAVRSDFAGGDSTVGVVSVGSTYQQQFNSLKEIKDYHSKVGSLITVPVDVTVQVTKNGVPLGKQQQTRYFAADSTRDTIYADNTLSEEDKAKVWDTIQKSISSSNTTYTIFETRRIQNVAPGLIGLNSTDAINGSQLFATNQMLGNLVGSLKKTLGDNVTVTEDGEITVASDIKTLGWIAKADTVDGSNGKVAYDVDKEKGETEEAYQARKAKLEKDGYIVDASKVMTFKAGKNIELVQKPGEFSISTIDTPSFKSVELRGETKEVNGSQETPVTMMDSNGMQVYTETVTPDGDGTTTTKKVSTTVNNEGVTTDGTVKVTNGEDGGKDLVSLGKGSATTGETDQDFGTIHVDGKQGADGTITIDRGTKSLTDTANVGKDREKKIGADNPVAGMDRITYTTKGPNDSTINHEVATLDDGFFLTTSKDVTENKAAAKVKLNNTIKFTDGANTKVSTVESKDGVHSLHIDVNGLPVVYTDKDGNKLTKVGDKFYKDDQFDNGTLKPNATPSEAKNISIVNPDGSISKTDGSAPTTVNNVGSSIGGDVNNGAPKGSTINGEPGNN</sequence>
<name>A0ABS2GH38_9FIRM</name>
<dbReference type="InterPro" id="IPR008640">
    <property type="entry name" value="Adhesin_Head_dom"/>
</dbReference>
<feature type="region of interest" description="Disordered" evidence="1">
    <location>
        <begin position="1243"/>
        <end position="1305"/>
    </location>
</feature>
<feature type="domain" description="Trimeric autotransporter adhesin YadA-like head" evidence="2">
    <location>
        <begin position="305"/>
        <end position="329"/>
    </location>
</feature>
<gene>
    <name evidence="5" type="ORF">H6A01_04785</name>
</gene>
<dbReference type="CDD" id="cd12820">
    <property type="entry name" value="LbR_YadA-like"/>
    <property type="match status" value="1"/>
</dbReference>
<dbReference type="Pfam" id="PF05658">
    <property type="entry name" value="YadA_head"/>
    <property type="match status" value="6"/>
</dbReference>
<dbReference type="Gene3D" id="2.150.10.10">
    <property type="entry name" value="Serralysin-like metalloprotease, C-terminal"/>
    <property type="match status" value="4"/>
</dbReference>